<dbReference type="Gene3D" id="3.40.50.450">
    <property type="match status" value="1"/>
</dbReference>
<reference evidence="2" key="1">
    <citation type="submission" date="2015-10" db="EMBL/GenBank/DDBJ databases">
        <title>Analysis of five complete genome sequences for members of the class Peribacteria in the recently recognized Peregrinibacteria bacterial phylum.</title>
        <authorList>
            <person name="Anantharaman K."/>
            <person name="Brown C.T."/>
            <person name="Burstein D."/>
            <person name="Castelle C.J."/>
            <person name="Probst A.J."/>
            <person name="Thomas B.C."/>
            <person name="Williams K.H."/>
            <person name="Banfield J.F."/>
        </authorList>
    </citation>
    <scope>NUCLEOTIDE SEQUENCE [LARGE SCALE GENOMIC DNA]</scope>
</reference>
<reference evidence="1 2" key="2">
    <citation type="journal article" date="2016" name="PeerJ">
        <title>Analysis of five complete genome sequences for members of the class Peribacteria in the recently recognized Peregrinibacteria bacterial phylum.</title>
        <authorList>
            <person name="Anantharaman K."/>
            <person name="Brown C.T."/>
            <person name="Burstein D."/>
            <person name="Castelle C.J."/>
            <person name="Probst A.J."/>
            <person name="Thomas B.C."/>
            <person name="Williams K.H."/>
            <person name="Banfield J.F."/>
        </authorList>
    </citation>
    <scope>NUCLEOTIDE SEQUENCE [LARGE SCALE GENOMIC DNA]</scope>
    <source>
        <strain evidence="1">RIFOXYD1_FULL_PER-ii_59_16</strain>
    </source>
</reference>
<evidence type="ECO:0000313" key="1">
    <source>
        <dbReference type="EMBL" id="ALM13457.1"/>
    </source>
</evidence>
<accession>A0A0S1SI66</accession>
<dbReference type="STRING" id="1735162.PeribacterB2_0788"/>
<sequence length="327" mass="36928">MRLYEELEIIVQEETQSCSAAVQAGAMSAFREWFNREGEAEGQFCREVRTRIRDGLEKRERGPARQALHRVSERFAMRQLLDAKKAQSNRRYVERTAQENGRVLEFVRQKRKGVVFFGTARSEPGETEYERARELSRETAGLLPDSTIWNGAGPGDMDAITRGAKEGGGAVGGIKIRLSETQSAFEQKVSSAFDAGEVVECDYFHPRKVGLADAAARENESERTALICLPGGFGTMDEFYEVATLMQLKIIGKAYPFPMLLMNYNGEYDGIIAFMERAACDGRLTEKELAVVRICTSNREALDALADFYKIPKEQRTYAQRLRDWNE</sequence>
<protein>
    <recommendedName>
        <fullName evidence="3">Cytokinin riboside 5'-monophosphate phosphoribohydrolase</fullName>
    </recommendedName>
</protein>
<accession>A0A0S1SM74</accession>
<dbReference type="AlphaFoldDB" id="A0A0S1SSE1"/>
<evidence type="ECO:0000313" key="2">
    <source>
        <dbReference type="Proteomes" id="UP000069135"/>
    </source>
</evidence>
<dbReference type="SUPFAM" id="SSF102405">
    <property type="entry name" value="MCP/YpsA-like"/>
    <property type="match status" value="1"/>
</dbReference>
<accession>A0A0S1SUZ8</accession>
<dbReference type="PANTHER" id="PTHR43393">
    <property type="entry name" value="CYTOKININ RIBOSIDE 5'-MONOPHOSPHATE PHOSPHORIBOHYDROLASE"/>
    <property type="match status" value="1"/>
</dbReference>
<dbReference type="PANTHER" id="PTHR43393:SF3">
    <property type="entry name" value="LYSINE DECARBOXYLASE-LIKE PROTEIN"/>
    <property type="match status" value="1"/>
</dbReference>
<dbReference type="GO" id="GO:0005829">
    <property type="term" value="C:cytosol"/>
    <property type="evidence" value="ECO:0007669"/>
    <property type="project" value="TreeGrafter"/>
</dbReference>
<dbReference type="Pfam" id="PF03641">
    <property type="entry name" value="Lysine_decarbox"/>
    <property type="match status" value="1"/>
</dbReference>
<proteinExistence type="predicted"/>
<dbReference type="InterPro" id="IPR052341">
    <property type="entry name" value="LOG_family_nucleotidases"/>
</dbReference>
<dbReference type="InterPro" id="IPR031100">
    <property type="entry name" value="LOG_fam"/>
</dbReference>
<evidence type="ECO:0008006" key="3">
    <source>
        <dbReference type="Google" id="ProtNLM"/>
    </source>
</evidence>
<name>A0A0S1SSE1_9BACT</name>
<accession>A0A0S1SSE1</accession>
<gene>
    <name evidence="1" type="ORF">PeribacterD1_0787</name>
</gene>
<dbReference type="Proteomes" id="UP000069135">
    <property type="component" value="Chromosome"/>
</dbReference>
<organism evidence="1 2">
    <name type="scientific">Candidatus Peribacter riflensis</name>
    <dbReference type="NCBI Taxonomy" id="1735162"/>
    <lineage>
        <taxon>Bacteria</taxon>
        <taxon>Candidatus Peregrinibacteriota</taxon>
        <taxon>Candidatus Peribacteria</taxon>
        <taxon>Candidatus Peribacterales</taxon>
        <taxon>Candidatus Peribacteraceae</taxon>
        <taxon>Candidatus Peribacter</taxon>
    </lineage>
</organism>
<accession>A0A0S1SR42</accession>
<dbReference type="KEGG" id="prf:PeribacterA2_0786"/>
<dbReference type="EMBL" id="CP013065">
    <property type="protein sequence ID" value="ALM13457.1"/>
    <property type="molecule type" value="Genomic_DNA"/>
</dbReference>